<accession>A0A6C2V9F6</accession>
<comment type="caution">
    <text evidence="1">The sequence shown here is derived from an EMBL/GenBank/DDBJ whole genome shotgun (WGS) entry which is preliminary data.</text>
</comment>
<proteinExistence type="predicted"/>
<keyword evidence="1" id="KW-0645">Protease</keyword>
<dbReference type="Proteomes" id="UP000257712">
    <property type="component" value="Unassembled WGS sequence"/>
</dbReference>
<dbReference type="GO" id="GO:0008233">
    <property type="term" value="F:peptidase activity"/>
    <property type="evidence" value="ECO:0007669"/>
    <property type="project" value="UniProtKB-KW"/>
</dbReference>
<dbReference type="InterPro" id="IPR021109">
    <property type="entry name" value="Peptidase_aspartic_dom_sf"/>
</dbReference>
<dbReference type="Gene3D" id="1.25.40.10">
    <property type="entry name" value="Tetratricopeptide repeat domain"/>
    <property type="match status" value="1"/>
</dbReference>
<dbReference type="Pfam" id="PF13650">
    <property type="entry name" value="Asp_protease_2"/>
    <property type="match status" value="1"/>
</dbReference>
<dbReference type="Gene3D" id="2.40.70.10">
    <property type="entry name" value="Acid Proteases"/>
    <property type="match status" value="2"/>
</dbReference>
<name>A0A223UB91_9ENTR</name>
<reference evidence="1 2" key="1">
    <citation type="submission" date="2018-08" db="EMBL/GenBank/DDBJ databases">
        <authorList>
            <consortium name="Pathogen Informatics"/>
        </authorList>
    </citation>
    <scope>NUCLEOTIDE SEQUENCE [LARGE SCALE GENOMIC DNA]</scope>
    <source>
        <strain evidence="1 2">EuSCAPE_IT371</strain>
    </source>
</reference>
<dbReference type="InterPro" id="IPR011990">
    <property type="entry name" value="TPR-like_helical_dom_sf"/>
</dbReference>
<dbReference type="InterPro" id="IPR034122">
    <property type="entry name" value="Retropepsin-like_bacterial"/>
</dbReference>
<organism evidence="1 2">
    <name type="scientific">Klebsiella quasivariicola</name>
    <dbReference type="NCBI Taxonomy" id="2026240"/>
    <lineage>
        <taxon>Bacteria</taxon>
        <taxon>Pseudomonadati</taxon>
        <taxon>Pseudomonadota</taxon>
        <taxon>Gammaproteobacteria</taxon>
        <taxon>Enterobacterales</taxon>
        <taxon>Enterobacteriaceae</taxon>
        <taxon>Klebsiella/Raoultella group</taxon>
        <taxon>Klebsiella</taxon>
        <taxon>Klebsiella pneumoniae complex</taxon>
    </lineage>
</organism>
<dbReference type="KEGG" id="kqv:B8P98_13900"/>
<dbReference type="AlphaFoldDB" id="A0A223UB91"/>
<evidence type="ECO:0000313" key="2">
    <source>
        <dbReference type="Proteomes" id="UP000257712"/>
    </source>
</evidence>
<dbReference type="CDD" id="cd05483">
    <property type="entry name" value="retropepsin_like_bacteria"/>
    <property type="match status" value="1"/>
</dbReference>
<dbReference type="GO" id="GO:0006508">
    <property type="term" value="P:proteolysis"/>
    <property type="evidence" value="ECO:0007669"/>
    <property type="project" value="UniProtKB-KW"/>
</dbReference>
<keyword evidence="1" id="KW-0378">Hydrolase</keyword>
<sequence length="476" mass="53178">MFKRLLALSFVFSFIPLITVAAEKGTNTELTASTSMKSHDERLDRGEYLNRIALKERRLSADPSNKTLLWDLMQDELIAGNLDKAEKYLKPLLSDPHYANNALYTQGVVHYLKGDYVQAEALFRKGARDLKSRIKLLYIYYQTGQYSKARELFDDDQLKSLSKNDIALLTLMSSFGSAQPYRLDWKADKAVLPFISMNNLPVVSVMVNGQPVNVFIDTGADLFVIKSEMAKTLGLTSQASFTGTYAGGKTAEINHSRLQTLGLGDVTLHDVPVDIADFPESWVFTDERTGKKIDIDGILSTGVFHQFLTTMDYPERQLVLMPRRKISQREVSERDGSHIPFILEGTHFMIVKGAVNGKEGMTFFLDSGLDDPDASILLQKEALNYAGLKLQDGERYAPDDNKGGLGGGGFAVTRLPIDSVSVGALHQKGLTGLYGVLPEQLYFTESGMILDGFLSHQFLRHYKWTIDFDAMMMTFQ</sequence>
<evidence type="ECO:0000313" key="1">
    <source>
        <dbReference type="EMBL" id="SXD86536.1"/>
    </source>
</evidence>
<dbReference type="RefSeq" id="WP_080924056.1">
    <property type="nucleotide sequence ID" value="NZ_CAAHGB010000003.1"/>
</dbReference>
<accession>A0A223UB91</accession>
<dbReference type="GeneID" id="69755500"/>
<dbReference type="SUPFAM" id="SSF50630">
    <property type="entry name" value="Acid proteases"/>
    <property type="match status" value="1"/>
</dbReference>
<gene>
    <name evidence="1" type="ORF">SAMEA3538780_00268</name>
</gene>
<dbReference type="EMBL" id="UJZG01000001">
    <property type="protein sequence ID" value="SXD86536.1"/>
    <property type="molecule type" value="Genomic_DNA"/>
</dbReference>
<protein>
    <submittedName>
        <fullName evidence="1">Predicted aspartyl protease</fullName>
    </submittedName>
</protein>
<dbReference type="SUPFAM" id="SSF48452">
    <property type="entry name" value="TPR-like"/>
    <property type="match status" value="1"/>
</dbReference>